<dbReference type="EMBL" id="LHPN01000008">
    <property type="protein sequence ID" value="OAL70726.1"/>
    <property type="molecule type" value="Genomic_DNA"/>
</dbReference>
<dbReference type="Pfam" id="PF08655">
    <property type="entry name" value="DASH_Ask1"/>
    <property type="match status" value="1"/>
</dbReference>
<dbReference type="GO" id="GO:0072686">
    <property type="term" value="C:mitotic spindle"/>
    <property type="evidence" value="ECO:0007669"/>
    <property type="project" value="InterPro"/>
</dbReference>
<keyword evidence="16" id="KW-0137">Centromere</keyword>
<evidence type="ECO:0000256" key="11">
    <source>
        <dbReference type="ARBA" id="ARBA00022829"/>
    </source>
</evidence>
<comment type="similarity">
    <text evidence="4">Belongs to the DASH complex ASK1 family.</text>
</comment>
<keyword evidence="9" id="KW-0493">Microtubule</keyword>
<protein>
    <recommendedName>
        <fullName evidence="5">DASH complex subunit ASK1</fullName>
    </recommendedName>
</protein>
<dbReference type="InterPro" id="IPR013964">
    <property type="entry name" value="DASH_Ask1"/>
</dbReference>
<dbReference type="GO" id="GO:0044732">
    <property type="term" value="C:mitotic spindle pole body"/>
    <property type="evidence" value="ECO:0007669"/>
    <property type="project" value="TreeGrafter"/>
</dbReference>
<dbReference type="Proteomes" id="UP000243519">
    <property type="component" value="Unassembled WGS sequence"/>
</dbReference>
<dbReference type="OrthoDB" id="5573898at2759"/>
<evidence type="ECO:0000256" key="1">
    <source>
        <dbReference type="ARBA" id="ARBA00004123"/>
    </source>
</evidence>
<keyword evidence="8" id="KW-0132">Cell division</keyword>
<evidence type="ECO:0000256" key="2">
    <source>
        <dbReference type="ARBA" id="ARBA00004186"/>
    </source>
</evidence>
<comment type="subcellular location">
    <subcellularLocation>
        <location evidence="3">Chromosome</location>
        <location evidence="3">Centromere</location>
        <location evidence="3">Kinetochore</location>
    </subcellularLocation>
    <subcellularLocation>
        <location evidence="2">Cytoplasm</location>
        <location evidence="2">Cytoskeleton</location>
        <location evidence="2">Spindle</location>
    </subcellularLocation>
    <subcellularLocation>
        <location evidence="1">Nucleus</location>
    </subcellularLocation>
</comment>
<dbReference type="PANTHER" id="PTHR28200">
    <property type="entry name" value="DASH COMPLEX SUBUNIT ASK1"/>
    <property type="match status" value="1"/>
</dbReference>
<keyword evidence="12" id="KW-0995">Kinetochore</keyword>
<evidence type="ECO:0000256" key="9">
    <source>
        <dbReference type="ARBA" id="ARBA00022701"/>
    </source>
</evidence>
<evidence type="ECO:0000256" key="6">
    <source>
        <dbReference type="ARBA" id="ARBA00022454"/>
    </source>
</evidence>
<feature type="compositionally biased region" description="Low complexity" evidence="17">
    <location>
        <begin position="299"/>
        <end position="310"/>
    </location>
</feature>
<evidence type="ECO:0000256" key="15">
    <source>
        <dbReference type="ARBA" id="ARBA00023306"/>
    </source>
</evidence>
<keyword evidence="13" id="KW-0206">Cytoskeleton</keyword>
<dbReference type="GO" id="GO:0008608">
    <property type="term" value="P:attachment of spindle microtubules to kinetochore"/>
    <property type="evidence" value="ECO:0007669"/>
    <property type="project" value="InterPro"/>
</dbReference>
<feature type="region of interest" description="Disordered" evidence="17">
    <location>
        <begin position="263"/>
        <end position="338"/>
    </location>
</feature>
<evidence type="ECO:0000256" key="16">
    <source>
        <dbReference type="ARBA" id="ARBA00023328"/>
    </source>
</evidence>
<feature type="compositionally biased region" description="Low complexity" evidence="17">
    <location>
        <begin position="276"/>
        <end position="286"/>
    </location>
</feature>
<evidence type="ECO:0000313" key="19">
    <source>
        <dbReference type="Proteomes" id="UP000243519"/>
    </source>
</evidence>
<keyword evidence="15" id="KW-0131">Cell cycle</keyword>
<evidence type="ECO:0000256" key="10">
    <source>
        <dbReference type="ARBA" id="ARBA00022776"/>
    </source>
</evidence>
<evidence type="ECO:0000256" key="7">
    <source>
        <dbReference type="ARBA" id="ARBA00022490"/>
    </source>
</evidence>
<name>A0A178FFP5_TRIVO</name>
<comment type="caution">
    <text evidence="18">The sequence shown here is derived from an EMBL/GenBank/DDBJ whole genome shotgun (WGS) entry which is preliminary data.</text>
</comment>
<feature type="region of interest" description="Disordered" evidence="17">
    <location>
        <begin position="497"/>
        <end position="554"/>
    </location>
</feature>
<evidence type="ECO:0000256" key="12">
    <source>
        <dbReference type="ARBA" id="ARBA00022838"/>
    </source>
</evidence>
<evidence type="ECO:0000256" key="8">
    <source>
        <dbReference type="ARBA" id="ARBA00022618"/>
    </source>
</evidence>
<reference evidence="18 19" key="1">
    <citation type="submission" date="2016-05" db="EMBL/GenBank/DDBJ databases">
        <title>Genome sequencing of Trichophyton violaceum CMCC(F)T3l isolated from hair.</title>
        <authorList>
            <person name="Zhan P."/>
            <person name="Tao Y."/>
            <person name="Liu W."/>
        </authorList>
    </citation>
    <scope>NUCLEOTIDE SEQUENCE [LARGE SCALE GENOMIC DNA]</scope>
    <source>
        <strain evidence="19">CMCC(F)T3l</strain>
    </source>
</reference>
<feature type="region of interest" description="Disordered" evidence="17">
    <location>
        <begin position="144"/>
        <end position="168"/>
    </location>
</feature>
<dbReference type="PANTHER" id="PTHR28200:SF1">
    <property type="entry name" value="DASH COMPLEX SUBUNIT ASK1"/>
    <property type="match status" value="1"/>
</dbReference>
<keyword evidence="19" id="KW-1185">Reference proteome</keyword>
<sequence>MAPFITIELTPPSESHKSMSPSDFITSDHAIGGLKRKLQIDQLDGKRIRLLSSVEEDEKSTECTRQSIPVVVPLSPVLKTISNKMEYIIARNSSAHESCGEFAMILKNPSMEAYYLEWSGLFTFTYEETVESVFERCSQPFEVENRSNEQNNQPARRSLSGNMSHPPAVQRSLTLTEELEKLEQSITLTLQEIDSNFNKAHRIVTSSIIPIVEQYAENSKDVWETSKFWKQFFEASANVSLSGYEEQPPIDNEQDATVSTNATATDDSTYQEESESYASPSSEHISINQKVKDEDDPDLSTLSLSPSHSTPRARGISSRAIPDDDTTSPRMEYSSTFDQHEDNLPAIEDNLPAIEDNLPAIEDNLPAIESPLQLCGAGPRTPGKENQLGYNEIATPNTSSSTAFNPTSKLNLSTALKGDRADPLMHRVLDKTYRVQATPLTNTRRLTTAKGNNKFNVATPSTSRYKLDDSPLSSPELEAPKLHTELFDSPMIRRSAAKRNHSETRTPGVSILATPSNKFKGDPNQWDSDEDFKKGRYADDDDEDDSALVDFSPPKTMQFHVPQSRLMKTPAKEASKRIVSDLLYTAGASELTDDLGDIYDDPNNSPSIIRRFGVDETF</sequence>
<keyword evidence="10" id="KW-0498">Mitosis</keyword>
<accession>A0A178FFP5</accession>
<gene>
    <name evidence="18" type="ORF">A7D00_5054</name>
</gene>
<evidence type="ECO:0000313" key="18">
    <source>
        <dbReference type="EMBL" id="OAL70726.1"/>
    </source>
</evidence>
<evidence type="ECO:0000256" key="14">
    <source>
        <dbReference type="ARBA" id="ARBA00023242"/>
    </source>
</evidence>
<keyword evidence="6" id="KW-0158">Chromosome</keyword>
<keyword evidence="14" id="KW-0539">Nucleus</keyword>
<evidence type="ECO:0000256" key="5">
    <source>
        <dbReference type="ARBA" id="ARBA00014520"/>
    </source>
</evidence>
<dbReference type="AlphaFoldDB" id="A0A178FFP5"/>
<dbReference type="GO" id="GO:0042729">
    <property type="term" value="C:DASH complex"/>
    <property type="evidence" value="ECO:0007669"/>
    <property type="project" value="InterPro"/>
</dbReference>
<evidence type="ECO:0000256" key="13">
    <source>
        <dbReference type="ARBA" id="ARBA00023212"/>
    </source>
</evidence>
<evidence type="ECO:0000256" key="3">
    <source>
        <dbReference type="ARBA" id="ARBA00004629"/>
    </source>
</evidence>
<evidence type="ECO:0000256" key="17">
    <source>
        <dbReference type="SAM" id="MobiDB-lite"/>
    </source>
</evidence>
<feature type="compositionally biased region" description="Polar residues" evidence="17">
    <location>
        <begin position="148"/>
        <end position="163"/>
    </location>
</feature>
<dbReference type="GO" id="GO:0051301">
    <property type="term" value="P:cell division"/>
    <property type="evidence" value="ECO:0007669"/>
    <property type="project" value="UniProtKB-KW"/>
</dbReference>
<organism evidence="18 19">
    <name type="scientific">Trichophyton violaceum</name>
    <dbReference type="NCBI Taxonomy" id="34388"/>
    <lineage>
        <taxon>Eukaryota</taxon>
        <taxon>Fungi</taxon>
        <taxon>Dikarya</taxon>
        <taxon>Ascomycota</taxon>
        <taxon>Pezizomycotina</taxon>
        <taxon>Eurotiomycetes</taxon>
        <taxon>Eurotiomycetidae</taxon>
        <taxon>Onygenales</taxon>
        <taxon>Arthrodermataceae</taxon>
        <taxon>Trichophyton</taxon>
    </lineage>
</organism>
<proteinExistence type="inferred from homology"/>
<keyword evidence="7" id="KW-0963">Cytoplasm</keyword>
<dbReference type="GO" id="GO:0005874">
    <property type="term" value="C:microtubule"/>
    <property type="evidence" value="ECO:0007669"/>
    <property type="project" value="UniProtKB-KW"/>
</dbReference>
<evidence type="ECO:0000256" key="4">
    <source>
        <dbReference type="ARBA" id="ARBA00010731"/>
    </source>
</evidence>
<keyword evidence="11" id="KW-0159">Chromosome partition</keyword>